<dbReference type="PANTHER" id="PTHR45947:SF3">
    <property type="entry name" value="SULFOQUINOVOSYL TRANSFERASE SQD2"/>
    <property type="match status" value="1"/>
</dbReference>
<dbReference type="SUPFAM" id="SSF53756">
    <property type="entry name" value="UDP-Glycosyltransferase/glycogen phosphorylase"/>
    <property type="match status" value="1"/>
</dbReference>
<reference evidence="3 4" key="1">
    <citation type="submission" date="2019-02" db="EMBL/GenBank/DDBJ databases">
        <title>Genomic Encyclopedia of Type Strains, Phase IV (KMG-IV): sequencing the most valuable type-strain genomes for metagenomic binning, comparative biology and taxonomic classification.</title>
        <authorList>
            <person name="Goeker M."/>
        </authorList>
    </citation>
    <scope>NUCLEOTIDE SEQUENCE [LARGE SCALE GENOMIC DNA]</scope>
    <source>
        <strain evidence="3 4">DSM 10617</strain>
    </source>
</reference>
<proteinExistence type="predicted"/>
<accession>A0A4Q7LBN3</accession>
<organism evidence="3 4">
    <name type="scientific">Sphaerotilus mobilis</name>
    <dbReference type="NCBI Taxonomy" id="47994"/>
    <lineage>
        <taxon>Bacteria</taxon>
        <taxon>Pseudomonadati</taxon>
        <taxon>Pseudomonadota</taxon>
        <taxon>Betaproteobacteria</taxon>
        <taxon>Burkholderiales</taxon>
        <taxon>Sphaerotilaceae</taxon>
        <taxon>Sphaerotilus</taxon>
    </lineage>
</organism>
<dbReference type="Pfam" id="PF13579">
    <property type="entry name" value="Glyco_trans_4_4"/>
    <property type="match status" value="1"/>
</dbReference>
<dbReference type="OrthoDB" id="9787293at2"/>
<feature type="domain" description="Glycosyltransferase subfamily 4-like N-terminal" evidence="2">
    <location>
        <begin position="23"/>
        <end position="199"/>
    </location>
</feature>
<evidence type="ECO:0000259" key="1">
    <source>
        <dbReference type="Pfam" id="PF00534"/>
    </source>
</evidence>
<dbReference type="InterPro" id="IPR028098">
    <property type="entry name" value="Glyco_trans_4-like_N"/>
</dbReference>
<dbReference type="InterPro" id="IPR001296">
    <property type="entry name" value="Glyco_trans_1"/>
</dbReference>
<keyword evidence="4" id="KW-1185">Reference proteome</keyword>
<sequence length="403" mass="44901">MTQREIIFVNRFFHPDVSATSQMLSDLAFGLKASGHNVSVVCSRQLYENTNTDLSSTENIKGVNVHRVWTTRFGRRSTVGRAIDYLTFYVSATIALTGKVDRNSLVVAKTDPPLISIPVAAIAKLKGAKFFNWIQDLFPEVAQRAGMSALNGKIGRWISRIRDWSLERADINVVIGERMREVLLSRGISAAKLKTISNWQDTNLITPIKATNNRLISEWKLENRFVVMYSGNLGRAHEFRTIINAMTALSSDSAFHFCFVGGGAQTEKLRSEVNLLGLKNFSFHPYQRREELSLSLCCASVHLISLLPEHEGLIVPSKYYGILASGRPVIFIGDTDGELARLIQKEKVGATVQVGDAARLVSTIINLKDDNNLRETMSETARKIAVDKYSTESAVRAWNALIH</sequence>
<comment type="caution">
    <text evidence="3">The sequence shown here is derived from an EMBL/GenBank/DDBJ whole genome shotgun (WGS) entry which is preliminary data.</text>
</comment>
<dbReference type="PANTHER" id="PTHR45947">
    <property type="entry name" value="SULFOQUINOVOSYL TRANSFERASE SQD2"/>
    <property type="match status" value="1"/>
</dbReference>
<dbReference type="Gene3D" id="3.40.50.2000">
    <property type="entry name" value="Glycogen Phosphorylase B"/>
    <property type="match status" value="2"/>
</dbReference>
<keyword evidence="3" id="KW-0808">Transferase</keyword>
<evidence type="ECO:0000259" key="2">
    <source>
        <dbReference type="Pfam" id="PF13579"/>
    </source>
</evidence>
<protein>
    <submittedName>
        <fullName evidence="3">Glycosyltransferase involved in cell wall biosynthesis</fullName>
    </submittedName>
</protein>
<evidence type="ECO:0000313" key="3">
    <source>
        <dbReference type="EMBL" id="RZS47486.1"/>
    </source>
</evidence>
<dbReference type="GO" id="GO:0016758">
    <property type="term" value="F:hexosyltransferase activity"/>
    <property type="evidence" value="ECO:0007669"/>
    <property type="project" value="TreeGrafter"/>
</dbReference>
<dbReference type="CDD" id="cd03794">
    <property type="entry name" value="GT4_WbuB-like"/>
    <property type="match status" value="1"/>
</dbReference>
<dbReference type="Proteomes" id="UP000293433">
    <property type="component" value="Unassembled WGS sequence"/>
</dbReference>
<name>A0A4Q7LBN3_9BURK</name>
<dbReference type="AlphaFoldDB" id="A0A4Q7LBN3"/>
<dbReference type="EMBL" id="SGWV01000012">
    <property type="protein sequence ID" value="RZS47486.1"/>
    <property type="molecule type" value="Genomic_DNA"/>
</dbReference>
<dbReference type="InterPro" id="IPR050194">
    <property type="entry name" value="Glycosyltransferase_grp1"/>
</dbReference>
<feature type="domain" description="Glycosyl transferase family 1" evidence="1">
    <location>
        <begin position="222"/>
        <end position="383"/>
    </location>
</feature>
<evidence type="ECO:0000313" key="4">
    <source>
        <dbReference type="Proteomes" id="UP000293433"/>
    </source>
</evidence>
<gene>
    <name evidence="3" type="ORF">EV685_3691</name>
</gene>
<dbReference type="Pfam" id="PF00534">
    <property type="entry name" value="Glycos_transf_1"/>
    <property type="match status" value="1"/>
</dbReference>